<organism evidence="1 2">
    <name type="scientific">Candidatus Methanomarinus sp</name>
    <dbReference type="NCBI Taxonomy" id="3386244"/>
    <lineage>
        <taxon>Archaea</taxon>
        <taxon>Methanobacteriati</taxon>
        <taxon>Methanobacteriota</taxon>
        <taxon>Stenosarchaea group</taxon>
        <taxon>Methanomicrobia</taxon>
        <taxon>Methanosarcinales</taxon>
        <taxon>ANME-2 cluster</taxon>
        <taxon>Candidatus Methanocomedenaceae</taxon>
        <taxon>Candidatus Methanomarinus</taxon>
    </lineage>
</organism>
<dbReference type="Proteomes" id="UP000315423">
    <property type="component" value="Unassembled WGS sequence"/>
</dbReference>
<sequence length="263" mass="28502">MIQVAVTGACGKMGTLLIDNILSADDMELVAAFDIVNIGDDVGDVNRFGHLDILISDPADMVSVIKNTNTDVVIDFTIASASAENIVKVAKAGANLVVGTTGFTEDQITRIHRTIKDKEISAIISPNFAVGVNVFWKLLEEAARYLGDFDIEIIEAHHNQKKDAPSGTAVKAAEVINKVVGGRDYIYGRQGLSPRRDEIGIHAIRGGDVVGDHTVLFFGDGERVEIRHQAHSRQAFAGGAINTLRWLMNQPPGIYSMTDFLNF</sequence>
<accession>A0AC61SA07</accession>
<name>A0AC61SA07_9EURY</name>
<proteinExistence type="predicted"/>
<dbReference type="EMBL" id="QYBA01000202">
    <property type="protein sequence ID" value="TKY91400.1"/>
    <property type="molecule type" value="Genomic_DNA"/>
</dbReference>
<dbReference type="EC" id="1.17.1.8" evidence="1"/>
<keyword evidence="1" id="KW-0560">Oxidoreductase</keyword>
<gene>
    <name evidence="1" type="primary">dapB</name>
    <name evidence="1" type="ORF">C5S46_06000</name>
</gene>
<reference evidence="1" key="1">
    <citation type="submission" date="2018-09" db="EMBL/GenBank/DDBJ databases">
        <title>A genomic encyclopedia of anaerobic methanotrophic archaea.</title>
        <authorList>
            <person name="Skennerton C.T."/>
            <person name="Chadwick G.L."/>
            <person name="Laso-Perez R."/>
            <person name="Leu A.O."/>
            <person name="Speth D.R."/>
            <person name="Yu H."/>
            <person name="Morgan-Lang C."/>
            <person name="Hatzenpichler R."/>
            <person name="Goudeau D."/>
            <person name="Malmstrom R."/>
            <person name="Woyke T."/>
            <person name="Hallam S."/>
            <person name="Tyson G.W."/>
            <person name="Wegener G."/>
            <person name="Boetius A."/>
            <person name="Orphan V.J."/>
        </authorList>
    </citation>
    <scope>NUCLEOTIDE SEQUENCE</scope>
    <source>
        <strain evidence="1">CONS3730D10UFb2</strain>
    </source>
</reference>
<comment type="caution">
    <text evidence="1">The sequence shown here is derived from an EMBL/GenBank/DDBJ whole genome shotgun (WGS) entry which is preliminary data.</text>
</comment>
<evidence type="ECO:0000313" key="2">
    <source>
        <dbReference type="Proteomes" id="UP000315423"/>
    </source>
</evidence>
<protein>
    <submittedName>
        <fullName evidence="1">4-hydroxy-tetrahydrodipicolinate reductase</fullName>
        <ecNumber evidence="1">1.17.1.8</ecNumber>
    </submittedName>
</protein>
<evidence type="ECO:0000313" key="1">
    <source>
        <dbReference type="EMBL" id="TKY91400.1"/>
    </source>
</evidence>